<keyword evidence="1" id="KW-0175">Coiled coil</keyword>
<name>A0A4S8N0P8_DENBC</name>
<protein>
    <submittedName>
        <fullName evidence="3">Uncharacterized protein</fullName>
    </submittedName>
</protein>
<dbReference type="PANTHER" id="PTHR40422:SF1">
    <property type="entry name" value="TRANSLATION MACHINERY-ASSOCIATED PROTEIN 17"/>
    <property type="match status" value="1"/>
</dbReference>
<dbReference type="InterPro" id="IPR038966">
    <property type="entry name" value="TMA17"/>
</dbReference>
<sequence length="130" mass="14505">MDYVPRYVQPFSLAEAIALDVSTISEEIARLQNSLKHLNETQQFLKEIIEAENPETVDADLTKAYEENQTVIGSQEERISMLKLALTEKGVTTGTHYEPVQTQGSLNGIQQDPLSDLTEAEEDDSEGIHL</sequence>
<feature type="coiled-coil region" evidence="1">
    <location>
        <begin position="21"/>
        <end position="48"/>
    </location>
</feature>
<evidence type="ECO:0000256" key="1">
    <source>
        <dbReference type="SAM" id="Coils"/>
    </source>
</evidence>
<dbReference type="AlphaFoldDB" id="A0A4S8N0P8"/>
<feature type="compositionally biased region" description="Acidic residues" evidence="2">
    <location>
        <begin position="118"/>
        <end position="130"/>
    </location>
</feature>
<evidence type="ECO:0000313" key="3">
    <source>
        <dbReference type="EMBL" id="THV08444.1"/>
    </source>
</evidence>
<organism evidence="3 4">
    <name type="scientific">Dendrothele bispora (strain CBS 962.96)</name>
    <dbReference type="NCBI Taxonomy" id="1314807"/>
    <lineage>
        <taxon>Eukaryota</taxon>
        <taxon>Fungi</taxon>
        <taxon>Dikarya</taxon>
        <taxon>Basidiomycota</taxon>
        <taxon>Agaricomycotina</taxon>
        <taxon>Agaricomycetes</taxon>
        <taxon>Agaricomycetidae</taxon>
        <taxon>Agaricales</taxon>
        <taxon>Agaricales incertae sedis</taxon>
        <taxon>Dendrothele</taxon>
    </lineage>
</organism>
<evidence type="ECO:0000313" key="4">
    <source>
        <dbReference type="Proteomes" id="UP000297245"/>
    </source>
</evidence>
<gene>
    <name evidence="3" type="ORF">K435DRAFT_847305</name>
</gene>
<feature type="compositionally biased region" description="Polar residues" evidence="2">
    <location>
        <begin position="94"/>
        <end position="113"/>
    </location>
</feature>
<dbReference type="PANTHER" id="PTHR40422">
    <property type="entry name" value="TRANSLATION MACHINERY-ASSOCIATED PROTEIN 17"/>
    <property type="match status" value="1"/>
</dbReference>
<feature type="region of interest" description="Disordered" evidence="2">
    <location>
        <begin position="94"/>
        <end position="130"/>
    </location>
</feature>
<keyword evidence="4" id="KW-1185">Reference proteome</keyword>
<reference evidence="3 4" key="1">
    <citation type="journal article" date="2019" name="Nat. Ecol. Evol.">
        <title>Megaphylogeny resolves global patterns of mushroom evolution.</title>
        <authorList>
            <person name="Varga T."/>
            <person name="Krizsan K."/>
            <person name="Foldi C."/>
            <person name="Dima B."/>
            <person name="Sanchez-Garcia M."/>
            <person name="Sanchez-Ramirez S."/>
            <person name="Szollosi G.J."/>
            <person name="Szarkandi J.G."/>
            <person name="Papp V."/>
            <person name="Albert L."/>
            <person name="Andreopoulos W."/>
            <person name="Angelini C."/>
            <person name="Antonin V."/>
            <person name="Barry K.W."/>
            <person name="Bougher N.L."/>
            <person name="Buchanan P."/>
            <person name="Buyck B."/>
            <person name="Bense V."/>
            <person name="Catcheside P."/>
            <person name="Chovatia M."/>
            <person name="Cooper J."/>
            <person name="Damon W."/>
            <person name="Desjardin D."/>
            <person name="Finy P."/>
            <person name="Geml J."/>
            <person name="Haridas S."/>
            <person name="Hughes K."/>
            <person name="Justo A."/>
            <person name="Karasinski D."/>
            <person name="Kautmanova I."/>
            <person name="Kiss B."/>
            <person name="Kocsube S."/>
            <person name="Kotiranta H."/>
            <person name="LaButti K.M."/>
            <person name="Lechner B.E."/>
            <person name="Liimatainen K."/>
            <person name="Lipzen A."/>
            <person name="Lukacs Z."/>
            <person name="Mihaltcheva S."/>
            <person name="Morgado L.N."/>
            <person name="Niskanen T."/>
            <person name="Noordeloos M.E."/>
            <person name="Ohm R.A."/>
            <person name="Ortiz-Santana B."/>
            <person name="Ovrebo C."/>
            <person name="Racz N."/>
            <person name="Riley R."/>
            <person name="Savchenko A."/>
            <person name="Shiryaev A."/>
            <person name="Soop K."/>
            <person name="Spirin V."/>
            <person name="Szebenyi C."/>
            <person name="Tomsovsky M."/>
            <person name="Tulloss R.E."/>
            <person name="Uehling J."/>
            <person name="Grigoriev I.V."/>
            <person name="Vagvolgyi C."/>
            <person name="Papp T."/>
            <person name="Martin F.M."/>
            <person name="Miettinen O."/>
            <person name="Hibbett D.S."/>
            <person name="Nagy L.G."/>
        </authorList>
    </citation>
    <scope>NUCLEOTIDE SEQUENCE [LARGE SCALE GENOMIC DNA]</scope>
    <source>
        <strain evidence="3 4">CBS 962.96</strain>
    </source>
</reference>
<dbReference type="Proteomes" id="UP000297245">
    <property type="component" value="Unassembled WGS sequence"/>
</dbReference>
<accession>A0A4S8N0P8</accession>
<dbReference type="GO" id="GO:0030674">
    <property type="term" value="F:protein-macromolecule adaptor activity"/>
    <property type="evidence" value="ECO:0007669"/>
    <property type="project" value="TreeGrafter"/>
</dbReference>
<dbReference type="EMBL" id="ML179035">
    <property type="protein sequence ID" value="THV08444.1"/>
    <property type="molecule type" value="Genomic_DNA"/>
</dbReference>
<dbReference type="OrthoDB" id="548474at2759"/>
<dbReference type="GO" id="GO:0070682">
    <property type="term" value="P:proteasome regulatory particle assembly"/>
    <property type="evidence" value="ECO:0007669"/>
    <property type="project" value="InterPro"/>
</dbReference>
<evidence type="ECO:0000256" key="2">
    <source>
        <dbReference type="SAM" id="MobiDB-lite"/>
    </source>
</evidence>
<proteinExistence type="predicted"/>